<evidence type="ECO:0000256" key="1">
    <source>
        <dbReference type="SAM" id="SignalP"/>
    </source>
</evidence>
<dbReference type="GO" id="GO:0016747">
    <property type="term" value="F:acyltransferase activity, transferring groups other than amino-acyl groups"/>
    <property type="evidence" value="ECO:0007669"/>
    <property type="project" value="TreeGrafter"/>
</dbReference>
<sequence>MKLRLGAGVTLALSLLFVNSGAAVAQPGETEVPPQNAPSSLVRVERVNDRELMLYVYSGSMDKVIPLEVITPADNSVPRPTLYLLNGAGGGEDSATWRARTDLLGFFADKDVNVVTPVGGAYTYYTDWIREDPDLGVVKWETFLTREVPPIVDQALGTTGRNAIAGLSMSATSVLALAIAAPEVYDAVGSYSGCARTSDRLGEFYVRTVLAGPGDVDNMWGPSGSPGWRDYDPYLNAEGLRGTVVYVSSATGLPGPYDTFDNDFVEGSPARYANLLVVGGLLEAATYQCTVDFADRLNELNIPAHFNLRPAGTHSWAYWEEDLRVSWPILSEALTRG</sequence>
<feature type="signal peptide" evidence="1">
    <location>
        <begin position="1"/>
        <end position="25"/>
    </location>
</feature>
<dbReference type="InterPro" id="IPR000801">
    <property type="entry name" value="Esterase-like"/>
</dbReference>
<proteinExistence type="predicted"/>
<feature type="chain" id="PRO_5032961590" evidence="1">
    <location>
        <begin position="26"/>
        <end position="337"/>
    </location>
</feature>
<protein>
    <submittedName>
        <fullName evidence="2">S-formylglutathione hydrolase FrmB</fullName>
    </submittedName>
</protein>
<dbReference type="Gene3D" id="3.40.50.1820">
    <property type="entry name" value="alpha/beta hydrolase"/>
    <property type="match status" value="1"/>
</dbReference>
<dbReference type="InterPro" id="IPR050583">
    <property type="entry name" value="Mycobacterial_A85_antigen"/>
</dbReference>
<organism evidence="2 3">
    <name type="scientific">Hoyosella altamirensis</name>
    <dbReference type="NCBI Taxonomy" id="616997"/>
    <lineage>
        <taxon>Bacteria</taxon>
        <taxon>Bacillati</taxon>
        <taxon>Actinomycetota</taxon>
        <taxon>Actinomycetes</taxon>
        <taxon>Mycobacteriales</taxon>
        <taxon>Hoyosellaceae</taxon>
        <taxon>Hoyosella</taxon>
    </lineage>
</organism>
<dbReference type="GO" id="GO:0016787">
    <property type="term" value="F:hydrolase activity"/>
    <property type="evidence" value="ECO:0007669"/>
    <property type="project" value="UniProtKB-KW"/>
</dbReference>
<dbReference type="InterPro" id="IPR029058">
    <property type="entry name" value="AB_hydrolase_fold"/>
</dbReference>
<accession>A0A839RHM7</accession>
<dbReference type="EMBL" id="JACHWS010000001">
    <property type="protein sequence ID" value="MBB3035887.1"/>
    <property type="molecule type" value="Genomic_DNA"/>
</dbReference>
<evidence type="ECO:0000313" key="3">
    <source>
        <dbReference type="Proteomes" id="UP000567922"/>
    </source>
</evidence>
<dbReference type="AlphaFoldDB" id="A0A839RHM7"/>
<evidence type="ECO:0000313" key="2">
    <source>
        <dbReference type="EMBL" id="MBB3035887.1"/>
    </source>
</evidence>
<keyword evidence="2" id="KW-0378">Hydrolase</keyword>
<name>A0A839RHM7_9ACTN</name>
<comment type="caution">
    <text evidence="2">The sequence shown here is derived from an EMBL/GenBank/DDBJ whole genome shotgun (WGS) entry which is preliminary data.</text>
</comment>
<reference evidence="2 3" key="1">
    <citation type="submission" date="2020-08" db="EMBL/GenBank/DDBJ databases">
        <title>Sequencing the genomes of 1000 actinobacteria strains.</title>
        <authorList>
            <person name="Klenk H.-P."/>
        </authorList>
    </citation>
    <scope>NUCLEOTIDE SEQUENCE [LARGE SCALE GENOMIC DNA]</scope>
    <source>
        <strain evidence="2 3">DSM 45258</strain>
    </source>
</reference>
<dbReference type="PANTHER" id="PTHR48098:SF1">
    <property type="entry name" value="DIACYLGLYCEROL ACYLTRANSFERASE_MYCOLYLTRANSFERASE AG85A"/>
    <property type="match status" value="1"/>
</dbReference>
<dbReference type="Proteomes" id="UP000567922">
    <property type="component" value="Unassembled WGS sequence"/>
</dbReference>
<dbReference type="PANTHER" id="PTHR48098">
    <property type="entry name" value="ENTEROCHELIN ESTERASE-RELATED"/>
    <property type="match status" value="1"/>
</dbReference>
<gene>
    <name evidence="2" type="ORF">FHU29_000321</name>
</gene>
<keyword evidence="1" id="KW-0732">Signal</keyword>
<dbReference type="RefSeq" id="WP_064439585.1">
    <property type="nucleotide sequence ID" value="NZ_JACHWS010000001.1"/>
</dbReference>
<dbReference type="SUPFAM" id="SSF53474">
    <property type="entry name" value="alpha/beta-Hydrolases"/>
    <property type="match status" value="1"/>
</dbReference>
<dbReference type="Pfam" id="PF00756">
    <property type="entry name" value="Esterase"/>
    <property type="match status" value="1"/>
</dbReference>
<keyword evidence="3" id="KW-1185">Reference proteome</keyword>